<reference evidence="1 2" key="1">
    <citation type="submission" date="2015-11" db="EMBL/GenBank/DDBJ databases">
        <title>Genomic analysis of 38 Legionella species identifies large and diverse effector repertoires.</title>
        <authorList>
            <person name="Burstein D."/>
            <person name="Amaro F."/>
            <person name="Zusman T."/>
            <person name="Lifshitz Z."/>
            <person name="Cohen O."/>
            <person name="Gilbert J.A."/>
            <person name="Pupko T."/>
            <person name="Shuman H.A."/>
            <person name="Segal G."/>
        </authorList>
    </citation>
    <scope>NUCLEOTIDE SEQUENCE [LARGE SCALE GENOMIC DNA]</scope>
    <source>
        <strain evidence="1 2">ATCC 51914</strain>
    </source>
</reference>
<gene>
    <name evidence="1" type="ORF">Lwal_0654</name>
</gene>
<dbReference type="EMBL" id="LNZB01000015">
    <property type="protein sequence ID" value="KTD82177.1"/>
    <property type="molecule type" value="Genomic_DNA"/>
</dbReference>
<comment type="caution">
    <text evidence="1">The sequence shown here is derived from an EMBL/GenBank/DDBJ whole genome shotgun (WGS) entry which is preliminary data.</text>
</comment>
<organism evidence="1 2">
    <name type="scientific">Legionella waltersii</name>
    <dbReference type="NCBI Taxonomy" id="66969"/>
    <lineage>
        <taxon>Bacteria</taxon>
        <taxon>Pseudomonadati</taxon>
        <taxon>Pseudomonadota</taxon>
        <taxon>Gammaproteobacteria</taxon>
        <taxon>Legionellales</taxon>
        <taxon>Legionellaceae</taxon>
        <taxon>Legionella</taxon>
    </lineage>
</organism>
<dbReference type="SUPFAM" id="SSF140860">
    <property type="entry name" value="Pseudo ankyrin repeat-like"/>
    <property type="match status" value="1"/>
</dbReference>
<dbReference type="AlphaFoldDB" id="A0A0W1ALI2"/>
<keyword evidence="2" id="KW-1185">Reference proteome</keyword>
<accession>A0A0W1ALI2</accession>
<evidence type="ECO:0000313" key="2">
    <source>
        <dbReference type="Proteomes" id="UP000054729"/>
    </source>
</evidence>
<dbReference type="PATRIC" id="fig|66969.6.peg.710"/>
<evidence type="ECO:0000313" key="1">
    <source>
        <dbReference type="EMBL" id="KTD82177.1"/>
    </source>
</evidence>
<proteinExistence type="predicted"/>
<dbReference type="Proteomes" id="UP000054729">
    <property type="component" value="Unassembled WGS sequence"/>
</dbReference>
<protein>
    <submittedName>
        <fullName evidence="1">Ankyrin repeat-containing protein</fullName>
    </submittedName>
</protein>
<dbReference type="RefSeq" id="WP_065235640.1">
    <property type="nucleotide sequence ID" value="NZ_CAAAIQ010000021.1"/>
</dbReference>
<sequence>MTKNKQVNTAQYTVISSLNNYLNYHHLPIKVNEEGICHALSTLYIQYVLEGKEQEFENLLSYVAQKINPSPELDIELFNLVEKIIALQVGDAHSTRNKYSQTNSHEQLHVKGKCLRSIYQIGFKTSRENWADIIKQINLKPNEAMRVSSLKHTIAISRDKDGTYKVYDPNNSAVIKTFTDVNKMTRWLSNDAYNFSIFPFGSKTLDLHIDVISTERQSDRVFPNKKALLDKYLTPAQKILKPNTGGGLNFAMKYDDAETSAYILNNSSYQFTEDELTKIALCALMRDSSNSLEQLILKLKKDNKIDILKPIFLFSFSVGSYRCLQKLLEIPELQNLYKELVSNHQEMLLKRAFEGMNEDLIAKVLNDVLEVNEGDIFNPEFLSELIFISVKERNYQGVKLLAETLNDLDKRIVDPKQRLEFIMKAIKENDPLMVRVLIEKLKMTPNELNCLTISLTMIHRQNVEIFSTLQKNGYQFSPQAIDLIESKQKHSVGFLKSLGIALISFSEFLRLQKKITVDPDKIKKFVDLRRINKEQILDGTYKDESLENNQITP</sequence>
<name>A0A0W1ALI2_9GAMM</name>